<evidence type="ECO:0000313" key="2">
    <source>
        <dbReference type="EMBL" id="ALM01494.1"/>
    </source>
</evidence>
<reference evidence="2" key="2">
    <citation type="journal article" date="2016" name="Open Biol.">
        <title>Transcriptomic identification of starfish neuropeptide precursors yields new insights into neuropeptide evolution.</title>
        <authorList>
            <person name="Semmens D.C."/>
            <person name="Mirabeau O."/>
            <person name="Moghul I."/>
            <person name="Pancholi M.R."/>
            <person name="Wurm Y."/>
            <person name="Elphick M.R."/>
        </authorList>
    </citation>
    <scope>NUCLEOTIDE SEQUENCE</scope>
</reference>
<dbReference type="AlphaFoldDB" id="A0A1L1ZZ35"/>
<dbReference type="OMA" id="YEKREMD"/>
<feature type="chain" id="PRO_5012046635" evidence="1">
    <location>
        <begin position="25"/>
        <end position="234"/>
    </location>
</feature>
<dbReference type="RefSeq" id="XP_033637995.1">
    <property type="nucleotide sequence ID" value="XM_033782104.1"/>
</dbReference>
<keyword evidence="1" id="KW-0732">Signal</keyword>
<dbReference type="EMBL" id="KP330476">
    <property type="protein sequence ID" value="ALM01494.1"/>
    <property type="molecule type" value="mRNA"/>
</dbReference>
<dbReference type="OrthoDB" id="10091895at2759"/>
<evidence type="ECO:0000256" key="1">
    <source>
        <dbReference type="SAM" id="SignalP"/>
    </source>
</evidence>
<name>A0A1L1ZZ35_ASTRU</name>
<feature type="signal peptide" evidence="1">
    <location>
        <begin position="1"/>
        <end position="24"/>
    </location>
</feature>
<dbReference type="GeneID" id="117298775"/>
<organism evidence="2">
    <name type="scientific">Asterias rubens</name>
    <name type="common">Common European starfish</name>
    <name type="synonym">Asterias vulgaris</name>
    <dbReference type="NCBI Taxonomy" id="7604"/>
    <lineage>
        <taxon>Eukaryota</taxon>
        <taxon>Metazoa</taxon>
        <taxon>Echinodermata</taxon>
        <taxon>Eleutherozoa</taxon>
        <taxon>Asterozoa</taxon>
        <taxon>Asteroidea</taxon>
        <taxon>Forcipulatacea</taxon>
        <taxon>Forcipulatida</taxon>
        <taxon>Asteriidae</taxon>
        <taxon>Asterias</taxon>
    </lineage>
</organism>
<sequence>MMVRFVALLGAVSLLVCQSAGLDAADVEEQDEFNKPYAPDSSYADLNALLGNNVPSLHSASKRQQSDREREVEAAQTQFYPYGRRTDPRKASGGFTFGKRGQYFIPIPYEKREMDEVNPYSVAKRDDELTGLEEYQASKRSGPYSFNSGLTFGKREPEKRNIFGSYDFGKRAYGNNFSFGKRGMGVSSFSFGKRSGLEGEQMMPEDKRAFGDFSFGKRNNGLSSFTFGKREGER</sequence>
<accession>A0A1L1ZZ35</accession>
<protein>
    <submittedName>
        <fullName evidence="2">F-type SALMFamide</fullName>
    </submittedName>
</protein>
<proteinExistence type="evidence at transcript level"/>
<reference evidence="2" key="1">
    <citation type="journal article" date="2016" name="Front. Neurosci.">
        <title>Localization of Neuropeptide Gene Expression in Larvae of an Echinoderm, the Starfish Asterias rubens.</title>
        <authorList>
            <person name="Mayorova T.D."/>
            <person name="Tian S."/>
            <person name="Cai W."/>
            <person name="Semmens D.C."/>
            <person name="Odekunle E.A."/>
            <person name="Zandawala M."/>
            <person name="Badi Y."/>
            <person name="Rowe M.L."/>
            <person name="Egertova M."/>
            <person name="Elphick M.R."/>
        </authorList>
    </citation>
    <scope>NUCLEOTIDE SEQUENCE</scope>
</reference>